<feature type="non-terminal residue" evidence="2">
    <location>
        <position position="315"/>
    </location>
</feature>
<dbReference type="VEuPathDB" id="FungiDB:MPH_04887"/>
<name>K2RT61_MACPH</name>
<dbReference type="Proteomes" id="UP000007129">
    <property type="component" value="Unassembled WGS sequence"/>
</dbReference>
<dbReference type="OrthoDB" id="3045089at2759"/>
<feature type="compositionally biased region" description="Acidic residues" evidence="1">
    <location>
        <begin position="263"/>
        <end position="284"/>
    </location>
</feature>
<dbReference type="HOGENOM" id="CLU_884425_0_0_1"/>
<comment type="caution">
    <text evidence="2">The sequence shown here is derived from an EMBL/GenBank/DDBJ whole genome shotgun (WGS) entry which is preliminary data.</text>
</comment>
<proteinExistence type="predicted"/>
<dbReference type="InParanoid" id="K2RT61"/>
<evidence type="ECO:0008006" key="4">
    <source>
        <dbReference type="Google" id="ProtNLM"/>
    </source>
</evidence>
<organism evidence="2 3">
    <name type="scientific">Macrophomina phaseolina (strain MS6)</name>
    <name type="common">Charcoal rot fungus</name>
    <dbReference type="NCBI Taxonomy" id="1126212"/>
    <lineage>
        <taxon>Eukaryota</taxon>
        <taxon>Fungi</taxon>
        <taxon>Dikarya</taxon>
        <taxon>Ascomycota</taxon>
        <taxon>Pezizomycotina</taxon>
        <taxon>Dothideomycetes</taxon>
        <taxon>Dothideomycetes incertae sedis</taxon>
        <taxon>Botryosphaeriales</taxon>
        <taxon>Botryosphaeriaceae</taxon>
        <taxon>Macrophomina</taxon>
    </lineage>
</organism>
<feature type="compositionally biased region" description="Basic and acidic residues" evidence="1">
    <location>
        <begin position="303"/>
        <end position="315"/>
    </location>
</feature>
<sequence>MVAPAFGFSVGDFIAAAQVLRSFAKTLIALDAIEEVKDFGFKLLAVQSIVQQLEESVQESSTSVNFRNAIKHMVERMMRTVETFQDSRRKEAKAKEYWNFILRNDAKELMQELDSWLLQLQIMQGLLHGKTLEDVSRQLSRGEERFHPVLHYCQMILEGISRLKSESEKQTATQAAIGRHIAAFTENRSSHDAVERTETTSDAFINASDNYTESVDSEYNDIGSTSFDNGGYQSFWMSDNDSKPATERLASDSLLHQPNTDVSDQEIVESEPMDRNDSDEDEASEHEPATASSGEEETMWQKIARETKEAIVEYS</sequence>
<reference evidence="2 3" key="1">
    <citation type="journal article" date="2012" name="BMC Genomics">
        <title>Tools to kill: Genome of one of the most destructive plant pathogenic fungi Macrophomina phaseolina.</title>
        <authorList>
            <person name="Islam M.S."/>
            <person name="Haque M.S."/>
            <person name="Islam M.M."/>
            <person name="Emdad E.M."/>
            <person name="Halim A."/>
            <person name="Hossen Q.M.M."/>
            <person name="Hossain M.Z."/>
            <person name="Ahmed B."/>
            <person name="Rahim S."/>
            <person name="Rahman M.S."/>
            <person name="Alam M.M."/>
            <person name="Hou S."/>
            <person name="Wan X."/>
            <person name="Saito J.A."/>
            <person name="Alam M."/>
        </authorList>
    </citation>
    <scope>NUCLEOTIDE SEQUENCE [LARGE SCALE GENOMIC DNA]</scope>
    <source>
        <strain evidence="2 3">MS6</strain>
    </source>
</reference>
<feature type="region of interest" description="Disordered" evidence="1">
    <location>
        <begin position="251"/>
        <end position="315"/>
    </location>
</feature>
<gene>
    <name evidence="2" type="ORF">MPH_04887</name>
</gene>
<evidence type="ECO:0000313" key="2">
    <source>
        <dbReference type="EMBL" id="EKG17938.1"/>
    </source>
</evidence>
<dbReference type="EMBL" id="AHHD01000221">
    <property type="protein sequence ID" value="EKG17938.1"/>
    <property type="molecule type" value="Genomic_DNA"/>
</dbReference>
<evidence type="ECO:0000313" key="3">
    <source>
        <dbReference type="Proteomes" id="UP000007129"/>
    </source>
</evidence>
<evidence type="ECO:0000256" key="1">
    <source>
        <dbReference type="SAM" id="MobiDB-lite"/>
    </source>
</evidence>
<accession>K2RT61</accession>
<protein>
    <recommendedName>
        <fullName evidence="4">Fungal N-terminal domain-containing protein</fullName>
    </recommendedName>
</protein>
<dbReference type="AlphaFoldDB" id="K2RT61"/>